<gene>
    <name evidence="1" type="ORF">HID58_061508</name>
</gene>
<keyword evidence="2" id="KW-1185">Reference proteome</keyword>
<sequence length="104" mass="11613">MEFLHNSTFGKIMAVEENLQFSAHATFGVDGCKAITPCILPDAAKQLDHLILDHGKEQSQQLSLAPGPDFSDYLVLAAHRTKRPNILRAFKPYRGGWIITNNHQ</sequence>
<evidence type="ECO:0000313" key="1">
    <source>
        <dbReference type="EMBL" id="KAH0885412.1"/>
    </source>
</evidence>
<reference evidence="1 2" key="1">
    <citation type="submission" date="2021-05" db="EMBL/GenBank/DDBJ databases">
        <title>Genome Assembly of Synthetic Allotetraploid Brassica napus Reveals Homoeologous Exchanges between Subgenomes.</title>
        <authorList>
            <person name="Davis J.T."/>
        </authorList>
    </citation>
    <scope>NUCLEOTIDE SEQUENCE [LARGE SCALE GENOMIC DNA]</scope>
    <source>
        <strain evidence="2">cv. Da-Ae</strain>
        <tissue evidence="1">Seedling</tissue>
    </source>
</reference>
<dbReference type="Proteomes" id="UP000824890">
    <property type="component" value="Unassembled WGS sequence"/>
</dbReference>
<organism evidence="1 2">
    <name type="scientific">Brassica napus</name>
    <name type="common">Rape</name>
    <dbReference type="NCBI Taxonomy" id="3708"/>
    <lineage>
        <taxon>Eukaryota</taxon>
        <taxon>Viridiplantae</taxon>
        <taxon>Streptophyta</taxon>
        <taxon>Embryophyta</taxon>
        <taxon>Tracheophyta</taxon>
        <taxon>Spermatophyta</taxon>
        <taxon>Magnoliopsida</taxon>
        <taxon>eudicotyledons</taxon>
        <taxon>Gunneridae</taxon>
        <taxon>Pentapetalae</taxon>
        <taxon>rosids</taxon>
        <taxon>malvids</taxon>
        <taxon>Brassicales</taxon>
        <taxon>Brassicaceae</taxon>
        <taxon>Brassiceae</taxon>
        <taxon>Brassica</taxon>
    </lineage>
</organism>
<evidence type="ECO:0000313" key="2">
    <source>
        <dbReference type="Proteomes" id="UP000824890"/>
    </source>
</evidence>
<comment type="caution">
    <text evidence="1">The sequence shown here is derived from an EMBL/GenBank/DDBJ whole genome shotgun (WGS) entry which is preliminary data.</text>
</comment>
<proteinExistence type="predicted"/>
<accession>A0ABQ7ZZD0</accession>
<dbReference type="EMBL" id="JAGKQM010000014">
    <property type="protein sequence ID" value="KAH0885412.1"/>
    <property type="molecule type" value="Genomic_DNA"/>
</dbReference>
<name>A0ABQ7ZZD0_BRANA</name>
<protein>
    <submittedName>
        <fullName evidence="1">Uncharacterized protein</fullName>
    </submittedName>
</protein>